<sequence length="254" mass="27058">MLNHERKTRLLSILSDAGSIVAKDASRELEVSEDTIRRDLRELARDGRLKRVHGGAVPVAEANAPFAARIGIAPPEKIAIGKRAAAMVEPGQVVFVDGGTTALQLARSLPAQLSATIITHSPNVAMELLNHSNLDVEIVGGRLLRHSVVTSGAATIAWLDRYRPDICFIGATGLHPDQGITTGVSEEAEVKRAIIAKSGSAIILASSEKFGAVSSFKIGDWRDVDGLIVAGEARPRALELFGHLECEIHSDENA</sequence>
<dbReference type="PANTHER" id="PTHR30363:SF4">
    <property type="entry name" value="GLYCEROL-3-PHOSPHATE REGULON REPRESSOR"/>
    <property type="match status" value="1"/>
</dbReference>
<comment type="caution">
    <text evidence="6">The sequence shown here is derived from an EMBL/GenBank/DDBJ whole genome shotgun (WGS) entry which is preliminary data.</text>
</comment>
<dbReference type="PROSITE" id="PS51000">
    <property type="entry name" value="HTH_DEOR_2"/>
    <property type="match status" value="1"/>
</dbReference>
<dbReference type="InterPro" id="IPR036388">
    <property type="entry name" value="WH-like_DNA-bd_sf"/>
</dbReference>
<evidence type="ECO:0000256" key="1">
    <source>
        <dbReference type="ARBA" id="ARBA00022491"/>
    </source>
</evidence>
<dbReference type="InterPro" id="IPR050313">
    <property type="entry name" value="Carb_Metab_HTH_regulators"/>
</dbReference>
<dbReference type="Proteomes" id="UP001251085">
    <property type="component" value="Unassembled WGS sequence"/>
</dbReference>
<dbReference type="SMART" id="SM01134">
    <property type="entry name" value="DeoRC"/>
    <property type="match status" value="1"/>
</dbReference>
<evidence type="ECO:0000313" key="7">
    <source>
        <dbReference type="Proteomes" id="UP001251085"/>
    </source>
</evidence>
<dbReference type="InterPro" id="IPR036390">
    <property type="entry name" value="WH_DNA-bd_sf"/>
</dbReference>
<name>A0ABU3EIT6_9RHOB</name>
<dbReference type="PANTHER" id="PTHR30363">
    <property type="entry name" value="HTH-TYPE TRANSCRIPTIONAL REGULATOR SRLR-RELATED"/>
    <property type="match status" value="1"/>
</dbReference>
<dbReference type="PRINTS" id="PR00037">
    <property type="entry name" value="HTHLACR"/>
</dbReference>
<reference evidence="7" key="1">
    <citation type="submission" date="2023-07" db="EMBL/GenBank/DDBJ databases">
        <title>Characterization of two Paracoccaceae strains isolated from Phycosphere and proposal of Xinfangfangia lacusdiani sp. nov.</title>
        <authorList>
            <person name="Deng Y."/>
            <person name="Zhang Y.Q."/>
        </authorList>
    </citation>
    <scope>NUCLEOTIDE SEQUENCE [LARGE SCALE GENOMIC DNA]</scope>
    <source>
        <strain evidence="7">CPCC 101403</strain>
    </source>
</reference>
<keyword evidence="2" id="KW-0805">Transcription regulation</keyword>
<dbReference type="InterPro" id="IPR018356">
    <property type="entry name" value="Tscrpt_reg_HTH_DeoR_CS"/>
</dbReference>
<dbReference type="EMBL" id="JAVRQI010000018">
    <property type="protein sequence ID" value="MDT1064124.1"/>
    <property type="molecule type" value="Genomic_DNA"/>
</dbReference>
<keyword evidence="3 6" id="KW-0238">DNA-binding</keyword>
<dbReference type="PROSITE" id="PS00894">
    <property type="entry name" value="HTH_DEOR_1"/>
    <property type="match status" value="1"/>
</dbReference>
<dbReference type="SUPFAM" id="SSF100950">
    <property type="entry name" value="NagB/RpiA/CoA transferase-like"/>
    <property type="match status" value="1"/>
</dbReference>
<dbReference type="SMART" id="SM00420">
    <property type="entry name" value="HTH_DEOR"/>
    <property type="match status" value="1"/>
</dbReference>
<dbReference type="InterPro" id="IPR001034">
    <property type="entry name" value="DeoR_HTH"/>
</dbReference>
<dbReference type="InterPro" id="IPR037171">
    <property type="entry name" value="NagB/RpiA_transferase-like"/>
</dbReference>
<protein>
    <submittedName>
        <fullName evidence="6">DeoR/GlpR family DNA-binding transcription regulator</fullName>
    </submittedName>
</protein>
<dbReference type="Gene3D" id="1.10.10.10">
    <property type="entry name" value="Winged helix-like DNA-binding domain superfamily/Winged helix DNA-binding domain"/>
    <property type="match status" value="1"/>
</dbReference>
<organism evidence="6 7">
    <name type="scientific">Paracoccus broussonetiae</name>
    <dbReference type="NCBI Taxonomy" id="3075834"/>
    <lineage>
        <taxon>Bacteria</taxon>
        <taxon>Pseudomonadati</taxon>
        <taxon>Pseudomonadota</taxon>
        <taxon>Alphaproteobacteria</taxon>
        <taxon>Rhodobacterales</taxon>
        <taxon>Paracoccaceae</taxon>
        <taxon>Paracoccus</taxon>
    </lineage>
</organism>
<dbReference type="Pfam" id="PF08220">
    <property type="entry name" value="HTH_DeoR"/>
    <property type="match status" value="1"/>
</dbReference>
<gene>
    <name evidence="6" type="ORF">RM190_19840</name>
</gene>
<accession>A0ABU3EIT6</accession>
<dbReference type="GO" id="GO:0003677">
    <property type="term" value="F:DNA binding"/>
    <property type="evidence" value="ECO:0007669"/>
    <property type="project" value="UniProtKB-KW"/>
</dbReference>
<dbReference type="Gene3D" id="3.40.50.1360">
    <property type="match status" value="1"/>
</dbReference>
<dbReference type="InterPro" id="IPR014036">
    <property type="entry name" value="DeoR-like_C"/>
</dbReference>
<evidence type="ECO:0000256" key="3">
    <source>
        <dbReference type="ARBA" id="ARBA00023125"/>
    </source>
</evidence>
<evidence type="ECO:0000259" key="5">
    <source>
        <dbReference type="PROSITE" id="PS51000"/>
    </source>
</evidence>
<keyword evidence="4" id="KW-0804">Transcription</keyword>
<dbReference type="SUPFAM" id="SSF46785">
    <property type="entry name" value="Winged helix' DNA-binding domain"/>
    <property type="match status" value="1"/>
</dbReference>
<evidence type="ECO:0000256" key="2">
    <source>
        <dbReference type="ARBA" id="ARBA00023015"/>
    </source>
</evidence>
<keyword evidence="1" id="KW-0678">Repressor</keyword>
<evidence type="ECO:0000256" key="4">
    <source>
        <dbReference type="ARBA" id="ARBA00023163"/>
    </source>
</evidence>
<dbReference type="Pfam" id="PF00455">
    <property type="entry name" value="DeoRC"/>
    <property type="match status" value="1"/>
</dbReference>
<evidence type="ECO:0000313" key="6">
    <source>
        <dbReference type="EMBL" id="MDT1064124.1"/>
    </source>
</evidence>
<feature type="domain" description="HTH deoR-type" evidence="5">
    <location>
        <begin position="3"/>
        <end position="58"/>
    </location>
</feature>
<proteinExistence type="predicted"/>
<keyword evidence="7" id="KW-1185">Reference proteome</keyword>